<dbReference type="GO" id="GO:0030151">
    <property type="term" value="F:molybdenum ion binding"/>
    <property type="evidence" value="ECO:0007669"/>
    <property type="project" value="InterPro"/>
</dbReference>
<dbReference type="PANTHER" id="PTHR36930:SF1">
    <property type="entry name" value="MOSC DOMAIN-CONTAINING PROTEIN"/>
    <property type="match status" value="1"/>
</dbReference>
<reference evidence="2 3" key="1">
    <citation type="journal article" date="2016" name="Nat. Commun.">
        <title>Thousands of microbial genomes shed light on interconnected biogeochemical processes in an aquifer system.</title>
        <authorList>
            <person name="Anantharaman K."/>
            <person name="Brown C.T."/>
            <person name="Hug L.A."/>
            <person name="Sharon I."/>
            <person name="Castelle C.J."/>
            <person name="Probst A.J."/>
            <person name="Thomas B.C."/>
            <person name="Singh A."/>
            <person name="Wilkins M.J."/>
            <person name="Karaoz U."/>
            <person name="Brodie E.L."/>
            <person name="Williams K.H."/>
            <person name="Hubbard S.S."/>
            <person name="Banfield J.F."/>
        </authorList>
    </citation>
    <scope>NUCLEOTIDE SEQUENCE [LARGE SCALE GENOMIC DNA]</scope>
</reference>
<dbReference type="GO" id="GO:0030170">
    <property type="term" value="F:pyridoxal phosphate binding"/>
    <property type="evidence" value="ECO:0007669"/>
    <property type="project" value="InterPro"/>
</dbReference>
<dbReference type="GO" id="GO:0003824">
    <property type="term" value="F:catalytic activity"/>
    <property type="evidence" value="ECO:0007669"/>
    <property type="project" value="InterPro"/>
</dbReference>
<dbReference type="PANTHER" id="PTHR36930">
    <property type="entry name" value="METAL-SULFUR CLUSTER BIOSYNTHESIS PROTEINS YUAD-RELATED"/>
    <property type="match status" value="1"/>
</dbReference>
<dbReference type="SUPFAM" id="SSF50800">
    <property type="entry name" value="PK beta-barrel domain-like"/>
    <property type="match status" value="1"/>
</dbReference>
<protein>
    <recommendedName>
        <fullName evidence="1">MOSC domain-containing protein</fullName>
    </recommendedName>
</protein>
<organism evidence="2 3">
    <name type="scientific">Candidatus Nomurabacteria bacterium RIFCSPLOWO2_12_FULL_37_8</name>
    <dbReference type="NCBI Taxonomy" id="1801793"/>
    <lineage>
        <taxon>Bacteria</taxon>
        <taxon>Candidatus Nomuraibacteriota</taxon>
    </lineage>
</organism>
<dbReference type="Gene3D" id="2.40.33.20">
    <property type="entry name" value="PK beta-barrel domain-like"/>
    <property type="match status" value="1"/>
</dbReference>
<name>A0A1F6Y5L1_9BACT</name>
<evidence type="ECO:0000259" key="1">
    <source>
        <dbReference type="PROSITE" id="PS51340"/>
    </source>
</evidence>
<dbReference type="PROSITE" id="PS51340">
    <property type="entry name" value="MOSC"/>
    <property type="match status" value="1"/>
</dbReference>
<evidence type="ECO:0000313" key="2">
    <source>
        <dbReference type="EMBL" id="OGJ01626.1"/>
    </source>
</evidence>
<accession>A0A1F6Y5L1</accession>
<comment type="caution">
    <text evidence="2">The sequence shown here is derived from an EMBL/GenBank/DDBJ whole genome shotgun (WGS) entry which is preliminary data.</text>
</comment>
<sequence>MNGTVVAICISPVAGEPMQEVQEVEAIAGAGLKGDRYGAGNGSFNKGKQGSRQVTLINGLFFEGTGYEYNQSRRNIVTMGVELMWLIDREFSVGEAIFRGVKYCDPCERPTKLSGKQRSFKEAFHDRGGLIAEVVQGGTIKNGDQVVPPPRGY</sequence>
<dbReference type="InterPro" id="IPR052716">
    <property type="entry name" value="MOSC_domain"/>
</dbReference>
<gene>
    <name evidence="2" type="ORF">A3G98_01355</name>
</gene>
<evidence type="ECO:0000313" key="3">
    <source>
        <dbReference type="Proteomes" id="UP000178661"/>
    </source>
</evidence>
<dbReference type="InterPro" id="IPR005302">
    <property type="entry name" value="MoCF_Sase_C"/>
</dbReference>
<proteinExistence type="predicted"/>
<dbReference type="InterPro" id="IPR011037">
    <property type="entry name" value="Pyrv_Knase-like_insert_dom_sf"/>
</dbReference>
<dbReference type="EMBL" id="MFVR01000014">
    <property type="protein sequence ID" value="OGJ01626.1"/>
    <property type="molecule type" value="Genomic_DNA"/>
</dbReference>
<dbReference type="AlphaFoldDB" id="A0A1F6Y5L1"/>
<feature type="domain" description="MOSC" evidence="1">
    <location>
        <begin position="19"/>
        <end position="149"/>
    </location>
</feature>
<dbReference type="Pfam" id="PF03473">
    <property type="entry name" value="MOSC"/>
    <property type="match status" value="1"/>
</dbReference>
<dbReference type="Proteomes" id="UP000178661">
    <property type="component" value="Unassembled WGS sequence"/>
</dbReference>